<proteinExistence type="predicted"/>
<name>A0AAJ1JTU1_9ENTR</name>
<accession>A0AAJ1JTU1</accession>
<comment type="caution">
    <text evidence="1">The sequence shown here is derived from an EMBL/GenBank/DDBJ whole genome shotgun (WGS) entry which is preliminary data.</text>
</comment>
<organism evidence="1 2">
    <name type="scientific">Citrobacter portucalensis</name>
    <dbReference type="NCBI Taxonomy" id="1639133"/>
    <lineage>
        <taxon>Bacteria</taxon>
        <taxon>Pseudomonadati</taxon>
        <taxon>Pseudomonadota</taxon>
        <taxon>Gammaproteobacteria</taxon>
        <taxon>Enterobacterales</taxon>
        <taxon>Enterobacteriaceae</taxon>
        <taxon>Citrobacter</taxon>
        <taxon>Citrobacter freundii complex</taxon>
    </lineage>
</organism>
<gene>
    <name evidence="1" type="ORF">L2102_20985</name>
</gene>
<dbReference type="RefSeq" id="WP_275370179.1">
    <property type="nucleotide sequence ID" value="NZ_JAKIHV010000019.1"/>
</dbReference>
<dbReference type="Proteomes" id="UP001147046">
    <property type="component" value="Unassembled WGS sequence"/>
</dbReference>
<feature type="non-terminal residue" evidence="1">
    <location>
        <position position="1"/>
    </location>
</feature>
<dbReference type="EMBL" id="JAKIHV010000019">
    <property type="protein sequence ID" value="MDE9625796.1"/>
    <property type="molecule type" value="Genomic_DNA"/>
</dbReference>
<evidence type="ECO:0000313" key="1">
    <source>
        <dbReference type="EMBL" id="MDE9625796.1"/>
    </source>
</evidence>
<dbReference type="AlphaFoldDB" id="A0AAJ1JTU1"/>
<reference evidence="1" key="1">
    <citation type="submission" date="2022-01" db="EMBL/GenBank/DDBJ databases">
        <title>Genetic Characterization of Carbapenem-resistant Citrobacter spp. from China: a multicenter study.</title>
        <authorList>
            <person name="Ye L."/>
        </authorList>
    </citation>
    <scope>NUCLEOTIDE SEQUENCE</scope>
    <source>
        <strain evidence="1">IR5464</strain>
    </source>
</reference>
<sequence>FIKPRFGGVFAFRVSQMNDCPRRYAQKNAAYRSASLFIKPHFGEVFAFWAVAMPDGAVLIRPTGGETGFVGRIRCLHRHPAEVLQRALRLVFEDAGAYFLLI</sequence>
<protein>
    <submittedName>
        <fullName evidence="1">Uncharacterized protein</fullName>
    </submittedName>
</protein>
<evidence type="ECO:0000313" key="2">
    <source>
        <dbReference type="Proteomes" id="UP001147046"/>
    </source>
</evidence>